<dbReference type="KEGG" id="halt:IM660_12870"/>
<dbReference type="GO" id="GO:0004527">
    <property type="term" value="F:exonuclease activity"/>
    <property type="evidence" value="ECO:0007669"/>
    <property type="project" value="UniProtKB-KW"/>
</dbReference>
<dbReference type="GO" id="GO:0006302">
    <property type="term" value="P:double-strand break repair"/>
    <property type="evidence" value="ECO:0007669"/>
    <property type="project" value="TreeGrafter"/>
</dbReference>
<dbReference type="SMART" id="SM00482">
    <property type="entry name" value="POLAc"/>
    <property type="match status" value="1"/>
</dbReference>
<keyword evidence="6" id="KW-0378">Hydrolase</keyword>
<dbReference type="Gene3D" id="3.30.70.370">
    <property type="match status" value="1"/>
</dbReference>
<dbReference type="Pfam" id="PF00476">
    <property type="entry name" value="DNA_pol_A"/>
    <property type="match status" value="1"/>
</dbReference>
<dbReference type="RefSeq" id="WP_193496037.1">
    <property type="nucleotide sequence ID" value="NZ_CP063169.1"/>
</dbReference>
<dbReference type="PANTHER" id="PTHR10133:SF27">
    <property type="entry name" value="DNA POLYMERASE NU"/>
    <property type="match status" value="1"/>
</dbReference>
<keyword evidence="6" id="KW-0540">Nuclease</keyword>
<feature type="domain" description="DNA-directed DNA polymerase family A palm" evidence="5">
    <location>
        <begin position="329"/>
        <end position="536"/>
    </location>
</feature>
<dbReference type="SUPFAM" id="SSF56672">
    <property type="entry name" value="DNA/RNA polymerases"/>
    <property type="match status" value="1"/>
</dbReference>
<reference evidence="6 7" key="1">
    <citation type="submission" date="2020-10" db="EMBL/GenBank/DDBJ databases">
        <title>Haloactinobacterium sp. RN3S43, a bacterium isolated from saline soil.</title>
        <authorList>
            <person name="Sun J.-Q."/>
        </authorList>
    </citation>
    <scope>NUCLEOTIDE SEQUENCE [LARGE SCALE GENOMIC DNA]</scope>
    <source>
        <strain evidence="6 7">RN3S43</strain>
    </source>
</reference>
<dbReference type="InterPro" id="IPR002298">
    <property type="entry name" value="DNA_polymerase_A"/>
</dbReference>
<evidence type="ECO:0000256" key="4">
    <source>
        <dbReference type="SAM" id="MobiDB-lite"/>
    </source>
</evidence>
<proteinExistence type="predicted"/>
<evidence type="ECO:0000256" key="1">
    <source>
        <dbReference type="ARBA" id="ARBA00012417"/>
    </source>
</evidence>
<dbReference type="AlphaFoldDB" id="A0A7M1SPT4"/>
<keyword evidence="7" id="KW-1185">Reference proteome</keyword>
<dbReference type="GO" id="GO:0006261">
    <property type="term" value="P:DNA-templated DNA replication"/>
    <property type="evidence" value="ECO:0007669"/>
    <property type="project" value="InterPro"/>
</dbReference>
<dbReference type="GO" id="GO:0003887">
    <property type="term" value="F:DNA-directed DNA polymerase activity"/>
    <property type="evidence" value="ECO:0007669"/>
    <property type="project" value="UniProtKB-EC"/>
</dbReference>
<evidence type="ECO:0000256" key="2">
    <source>
        <dbReference type="ARBA" id="ARBA00022705"/>
    </source>
</evidence>
<organism evidence="6 7">
    <name type="scientific">Ruania alkalisoli</name>
    <dbReference type="NCBI Taxonomy" id="2779775"/>
    <lineage>
        <taxon>Bacteria</taxon>
        <taxon>Bacillati</taxon>
        <taxon>Actinomycetota</taxon>
        <taxon>Actinomycetes</taxon>
        <taxon>Micrococcales</taxon>
        <taxon>Ruaniaceae</taxon>
        <taxon>Ruania</taxon>
    </lineage>
</organism>
<accession>A0A7M1SPT4</accession>
<comment type="catalytic activity">
    <reaction evidence="3">
        <text>DNA(n) + a 2'-deoxyribonucleoside 5'-triphosphate = DNA(n+1) + diphosphate</text>
        <dbReference type="Rhea" id="RHEA:22508"/>
        <dbReference type="Rhea" id="RHEA-COMP:17339"/>
        <dbReference type="Rhea" id="RHEA-COMP:17340"/>
        <dbReference type="ChEBI" id="CHEBI:33019"/>
        <dbReference type="ChEBI" id="CHEBI:61560"/>
        <dbReference type="ChEBI" id="CHEBI:173112"/>
        <dbReference type="EC" id="2.7.7.7"/>
    </reaction>
</comment>
<dbReference type="InterPro" id="IPR001098">
    <property type="entry name" value="DNA-dir_DNA_pol_A_palm_dom"/>
</dbReference>
<dbReference type="Proteomes" id="UP000593758">
    <property type="component" value="Chromosome"/>
</dbReference>
<sequence>MCSSSHIAPVSPPHRRLAPVEILVHPAGDGATVHLVELGTEARTTAQRTCAREELAQVVGHRERQDAPRWVWADTATLAPDLIGAGVRVSRCLDLRLCRVILQHALPDRDWPELGWRSTHPAAPGEASPPTLWDEALTVALGLDDVLAERARQHDAITACPQPERMRLLLAAESAGALIAAEIAADGLPWDRTAHEQILSRMLGPRPATGARPARLEALAAQIRAHLAAPALNPDSQPDLLRALRRAGLDVSTTSKWEVGRLDHPVVEPLLEYKKLARLLSANGWVWLDQWIRPGPSEHQQHRFRPDYVPGGVVTGRWATSGGGALQLPKSLRRAVRADAGWRLVVADAAQIEPRVLAAIAGDDALAQAGRAGDLYQGLVDRGIMATRADAKIAMLGALYGATTGEAGLLMPRLMRAYPRATGVVEQAARTGEAGGTVRTWLGRTSPPPPAAWHERQAAASQPDATDAVERRARQSARDWGRFTRNFVVQGTAAEWALCWMAEIRRRLAALAPLPGRAHLVFFLHDEVIVHAPAEAAEEVADQIRASATEAGRLLFGRTAVAFPLDVAIVENYGDAE</sequence>
<evidence type="ECO:0000259" key="5">
    <source>
        <dbReference type="SMART" id="SM00482"/>
    </source>
</evidence>
<evidence type="ECO:0000313" key="6">
    <source>
        <dbReference type="EMBL" id="QOR69568.1"/>
    </source>
</evidence>
<dbReference type="EC" id="2.7.7.7" evidence="1"/>
<dbReference type="GO" id="GO:0003677">
    <property type="term" value="F:DNA binding"/>
    <property type="evidence" value="ECO:0007669"/>
    <property type="project" value="InterPro"/>
</dbReference>
<protein>
    <recommendedName>
        <fullName evidence="1">DNA-directed DNA polymerase</fullName>
        <ecNumber evidence="1">2.7.7.7</ecNumber>
    </recommendedName>
</protein>
<dbReference type="EMBL" id="CP063169">
    <property type="protein sequence ID" value="QOR69568.1"/>
    <property type="molecule type" value="Genomic_DNA"/>
</dbReference>
<dbReference type="PANTHER" id="PTHR10133">
    <property type="entry name" value="DNA POLYMERASE I"/>
    <property type="match status" value="1"/>
</dbReference>
<name>A0A7M1SPT4_9MICO</name>
<dbReference type="NCBIfam" id="NF011538">
    <property type="entry name" value="PRK14975.1-1"/>
    <property type="match status" value="1"/>
</dbReference>
<keyword evidence="2" id="KW-0235">DNA replication</keyword>
<dbReference type="InterPro" id="IPR043502">
    <property type="entry name" value="DNA/RNA_pol_sf"/>
</dbReference>
<evidence type="ECO:0000256" key="3">
    <source>
        <dbReference type="ARBA" id="ARBA00049244"/>
    </source>
</evidence>
<dbReference type="CDD" id="cd06444">
    <property type="entry name" value="DNA_pol_A"/>
    <property type="match status" value="1"/>
</dbReference>
<evidence type="ECO:0000313" key="7">
    <source>
        <dbReference type="Proteomes" id="UP000593758"/>
    </source>
</evidence>
<feature type="region of interest" description="Disordered" evidence="4">
    <location>
        <begin position="438"/>
        <end position="467"/>
    </location>
</feature>
<gene>
    <name evidence="6" type="ORF">IM660_12870</name>
</gene>
<dbReference type="Gene3D" id="1.10.150.20">
    <property type="entry name" value="5' to 3' exonuclease, C-terminal subdomain"/>
    <property type="match status" value="1"/>
</dbReference>
<keyword evidence="6" id="KW-0269">Exonuclease</keyword>